<dbReference type="Proteomes" id="UP000189733">
    <property type="component" value="Unassembled WGS sequence"/>
</dbReference>
<reference evidence="1 2" key="1">
    <citation type="submission" date="2017-02" db="EMBL/GenBank/DDBJ databases">
        <authorList>
            <person name="Peterson S.W."/>
        </authorList>
    </citation>
    <scope>NUCLEOTIDE SEQUENCE [LARGE SCALE GENOMIC DNA]</scope>
    <source>
        <strain evidence="1 2">DSM 18034</strain>
    </source>
</reference>
<sequence>MTEEQALFFHTLGQAVRETLGAERAAEALGKSYSTLMNELNPTLFSHKLGLSHALDLIAMTDSEQSRCQLARAMGGVFVSLPQVEAGLCANSQQEIMRIVKDFGELVGTYTDAIADRKIKEDELLEIEEKAHEAQTAIQSFLSAVRSETVRY</sequence>
<dbReference type="Pfam" id="PF06892">
    <property type="entry name" value="Phage_CP76"/>
    <property type="match status" value="1"/>
</dbReference>
<dbReference type="GO" id="GO:0003677">
    <property type="term" value="F:DNA binding"/>
    <property type="evidence" value="ECO:0007669"/>
    <property type="project" value="InterPro"/>
</dbReference>
<evidence type="ECO:0000313" key="2">
    <source>
        <dbReference type="Proteomes" id="UP000189733"/>
    </source>
</evidence>
<dbReference type="EMBL" id="FUYA01000002">
    <property type="protein sequence ID" value="SKA68525.1"/>
    <property type="molecule type" value="Genomic_DNA"/>
</dbReference>
<gene>
    <name evidence="1" type="ORF">SAMN02745702_01013</name>
</gene>
<dbReference type="AlphaFoldDB" id="A0A1T4VUJ2"/>
<proteinExistence type="predicted"/>
<organism evidence="1 2">
    <name type="scientific">Desulfobaculum bizertense DSM 18034</name>
    <dbReference type="NCBI Taxonomy" id="1121442"/>
    <lineage>
        <taxon>Bacteria</taxon>
        <taxon>Pseudomonadati</taxon>
        <taxon>Thermodesulfobacteriota</taxon>
        <taxon>Desulfovibrionia</taxon>
        <taxon>Desulfovibrionales</taxon>
        <taxon>Desulfovibrionaceae</taxon>
        <taxon>Desulfobaculum</taxon>
    </lineage>
</organism>
<name>A0A1T4VUJ2_9BACT</name>
<dbReference type="OrthoDB" id="5456084at2"/>
<dbReference type="RefSeq" id="WP_078684306.1">
    <property type="nucleotide sequence ID" value="NZ_FUYA01000002.1"/>
</dbReference>
<keyword evidence="2" id="KW-1185">Reference proteome</keyword>
<evidence type="ECO:0008006" key="3">
    <source>
        <dbReference type="Google" id="ProtNLM"/>
    </source>
</evidence>
<protein>
    <recommendedName>
        <fullName evidence="3">Phage regulatory protein CII (CP76)</fullName>
    </recommendedName>
</protein>
<dbReference type="InterPro" id="IPR009679">
    <property type="entry name" value="Phage_186_CII-like"/>
</dbReference>
<accession>A0A1T4VUJ2</accession>
<evidence type="ECO:0000313" key="1">
    <source>
        <dbReference type="EMBL" id="SKA68525.1"/>
    </source>
</evidence>